<dbReference type="InterPro" id="IPR012762">
    <property type="entry name" value="Ubiq_biosynth_COQ9"/>
</dbReference>
<dbReference type="Proteomes" id="UP001255416">
    <property type="component" value="Unassembled WGS sequence"/>
</dbReference>
<gene>
    <name evidence="8" type="ORF">QO231_04610</name>
</gene>
<keyword evidence="4" id="KW-0809">Transit peptide</keyword>
<dbReference type="PANTHER" id="PTHR21427:SF19">
    <property type="entry name" value="UBIQUINONE BIOSYNTHESIS PROTEIN COQ9, MITOCHONDRIAL"/>
    <property type="match status" value="1"/>
</dbReference>
<keyword evidence="9" id="KW-1185">Reference proteome</keyword>
<name>A0ABU3VAD0_9RHOB</name>
<dbReference type="Pfam" id="PF08511">
    <property type="entry name" value="COQ9"/>
    <property type="match status" value="1"/>
</dbReference>
<accession>A0ABU3VAD0</accession>
<comment type="pathway">
    <text evidence="1">Cofactor biosynthesis; ubiquinone biosynthesis.</text>
</comment>
<dbReference type="InterPro" id="IPR013718">
    <property type="entry name" value="COQ9_C"/>
</dbReference>
<dbReference type="Gene3D" id="1.10.357.10">
    <property type="entry name" value="Tetracycline Repressor, domain 2"/>
    <property type="match status" value="1"/>
</dbReference>
<comment type="function">
    <text evidence="6">Membrane-associated protein that warps the membrane surface to access and bind aromatic isoprenes with high specificity, including ubiquinone (CoQ) isoprene intermediates and presents them directly to COQ7, therefore facilitating the COQ7-mediated hydroxylase step. Participates in the biosynthesis of coenzyme Q, also named ubiquinone, an essential lipid-soluble electron transporter for aerobic cellular respiration.</text>
</comment>
<protein>
    <submittedName>
        <fullName evidence="8">COQ9 family protein</fullName>
    </submittedName>
</protein>
<dbReference type="RefSeq" id="WP_316773761.1">
    <property type="nucleotide sequence ID" value="NZ_JASMWN010000002.1"/>
</dbReference>
<evidence type="ECO:0000256" key="4">
    <source>
        <dbReference type="ARBA" id="ARBA00022946"/>
    </source>
</evidence>
<sequence length="231" mass="25670">MTPPDETLQDTLLDAALVHVPFDGWSDTAFVAAAQDIGIDDATARAIFSRGPVDLALAYHARGDQAMVDRLKSEDLSNLKFREKIAAAVRFRLEAVEDRELVRRGTTLFSLPHHAPDGARAVWQTCDLIWTELGDTSDDVNWYTKRATLAGVYSATLLYWLGDSSPDYAATWAFLDRRIDEVMQIETLKAKVRGSAILKPFLAGPDWLASQIKPPAKMPDLDLPGMMKPRK</sequence>
<feature type="domain" description="COQ9 C-terminal" evidence="7">
    <location>
        <begin position="116"/>
        <end position="186"/>
    </location>
</feature>
<dbReference type="NCBIfam" id="TIGR02396">
    <property type="entry name" value="diverge_rpsU"/>
    <property type="match status" value="1"/>
</dbReference>
<evidence type="ECO:0000256" key="2">
    <source>
        <dbReference type="ARBA" id="ARBA00010766"/>
    </source>
</evidence>
<evidence type="ECO:0000256" key="6">
    <source>
        <dbReference type="ARBA" id="ARBA00058104"/>
    </source>
</evidence>
<keyword evidence="3" id="KW-0831">Ubiquinone biosynthesis</keyword>
<evidence type="ECO:0000313" key="9">
    <source>
        <dbReference type="Proteomes" id="UP001255416"/>
    </source>
</evidence>
<evidence type="ECO:0000313" key="8">
    <source>
        <dbReference type="EMBL" id="MDU9003136.1"/>
    </source>
</evidence>
<comment type="caution">
    <text evidence="8">The sequence shown here is derived from an EMBL/GenBank/DDBJ whole genome shotgun (WGS) entry which is preliminary data.</text>
</comment>
<keyword evidence="5" id="KW-0446">Lipid-binding</keyword>
<dbReference type="EMBL" id="JASMWN010000002">
    <property type="protein sequence ID" value="MDU9003136.1"/>
    <property type="molecule type" value="Genomic_DNA"/>
</dbReference>
<reference evidence="9" key="1">
    <citation type="submission" date="2023-05" db="EMBL/GenBank/DDBJ databases">
        <title>Sedimentitalea sp. nov. JM2-8.</title>
        <authorList>
            <person name="Huang J."/>
        </authorList>
    </citation>
    <scope>NUCLEOTIDE SEQUENCE [LARGE SCALE GENOMIC DNA]</scope>
    <source>
        <strain evidence="9">KHS03</strain>
    </source>
</reference>
<evidence type="ECO:0000256" key="1">
    <source>
        <dbReference type="ARBA" id="ARBA00004749"/>
    </source>
</evidence>
<evidence type="ECO:0000256" key="5">
    <source>
        <dbReference type="ARBA" id="ARBA00023121"/>
    </source>
</evidence>
<evidence type="ECO:0000256" key="3">
    <source>
        <dbReference type="ARBA" id="ARBA00022688"/>
    </source>
</evidence>
<proteinExistence type="inferred from homology"/>
<comment type="similarity">
    <text evidence="2">Belongs to the COQ9 family.</text>
</comment>
<evidence type="ECO:0000259" key="7">
    <source>
        <dbReference type="Pfam" id="PF08511"/>
    </source>
</evidence>
<organism evidence="8 9">
    <name type="scientific">Sedimentitalea todarodis</name>
    <dbReference type="NCBI Taxonomy" id="1631240"/>
    <lineage>
        <taxon>Bacteria</taxon>
        <taxon>Pseudomonadati</taxon>
        <taxon>Pseudomonadota</taxon>
        <taxon>Alphaproteobacteria</taxon>
        <taxon>Rhodobacterales</taxon>
        <taxon>Paracoccaceae</taxon>
        <taxon>Sedimentitalea</taxon>
    </lineage>
</organism>
<dbReference type="PANTHER" id="PTHR21427">
    <property type="entry name" value="UBIQUINONE BIOSYNTHESIS PROTEIN COQ9, MITOCHONDRIAL"/>
    <property type="match status" value="1"/>
</dbReference>